<protein>
    <recommendedName>
        <fullName evidence="2">DUF839 domain-containing protein</fullName>
    </recommendedName>
</protein>
<reference evidence="1" key="1">
    <citation type="submission" date="2020-02" db="EMBL/GenBank/DDBJ databases">
        <authorList>
            <person name="Meier V. D."/>
        </authorList>
    </citation>
    <scope>NUCLEOTIDE SEQUENCE</scope>
    <source>
        <strain evidence="1">AVDCRST_MAG03</strain>
    </source>
</reference>
<evidence type="ECO:0000313" key="1">
    <source>
        <dbReference type="EMBL" id="CAA9386747.1"/>
    </source>
</evidence>
<name>A0A6J4NG44_9ACTN</name>
<proteinExistence type="predicted"/>
<dbReference type="EMBL" id="CADCUT010000017">
    <property type="protein sequence ID" value="CAA9386747.1"/>
    <property type="molecule type" value="Genomic_DNA"/>
</dbReference>
<dbReference type="Gene3D" id="2.130.10.10">
    <property type="entry name" value="YVTN repeat-like/Quinoprotein amine dehydrogenase"/>
    <property type="match status" value="1"/>
</dbReference>
<dbReference type="PANTHER" id="PTHR35399">
    <property type="entry name" value="SLR8030 PROTEIN"/>
    <property type="match status" value="1"/>
</dbReference>
<dbReference type="Pfam" id="PF05787">
    <property type="entry name" value="PhoX"/>
    <property type="match status" value="1"/>
</dbReference>
<dbReference type="PANTHER" id="PTHR35399:SF4">
    <property type="entry name" value="MEMBRANE PROTEIN"/>
    <property type="match status" value="1"/>
</dbReference>
<gene>
    <name evidence="1" type="ORF">AVDCRST_MAG03-307</name>
</gene>
<dbReference type="InterPro" id="IPR008557">
    <property type="entry name" value="PhoX"/>
</dbReference>
<evidence type="ECO:0008006" key="2">
    <source>
        <dbReference type="Google" id="ProtNLM"/>
    </source>
</evidence>
<organism evidence="1">
    <name type="scientific">uncultured Rubrobacteraceae bacterium</name>
    <dbReference type="NCBI Taxonomy" id="349277"/>
    <lineage>
        <taxon>Bacteria</taxon>
        <taxon>Bacillati</taxon>
        <taxon>Actinomycetota</taxon>
        <taxon>Rubrobacteria</taxon>
        <taxon>Rubrobacterales</taxon>
        <taxon>Rubrobacteraceae</taxon>
        <taxon>environmental samples</taxon>
    </lineage>
</organism>
<dbReference type="SUPFAM" id="SSF63829">
    <property type="entry name" value="Calcium-dependent phosphotriesterase"/>
    <property type="match status" value="1"/>
</dbReference>
<dbReference type="AlphaFoldDB" id="A0A6J4NG44"/>
<sequence>MSFLYRFIPEYRSKRPGALQKGGRLQVMTLEERSPSNFNLDLAEPRQRFGVVWRDVNPEEPHEDAEDLGAVRFNRLEGAFFKGGVFWFDDTAGGEKRLGQVCRYFPKSKKLELFYEGTEANKMESPDNITITPWGDLWFCEDGDGQNRVMGITPEGNVYKFANNRVPVPGGDPNNPEFSELAGPTFSPDGRTFFVNIQNPGITYAIWGPFKRFSERRQRQMAVAAPPKELAPRVSGELAEVAQRYGMSNLEAAAYDRLGAQLT</sequence>
<dbReference type="InterPro" id="IPR015943">
    <property type="entry name" value="WD40/YVTN_repeat-like_dom_sf"/>
</dbReference>
<accession>A0A6J4NG44</accession>